<dbReference type="InParanoid" id="E3MNH0"/>
<dbReference type="HOGENOM" id="CLU_2063680_0_0_1"/>
<evidence type="ECO:0000313" key="2">
    <source>
        <dbReference type="EMBL" id="EFP05948.1"/>
    </source>
</evidence>
<dbReference type="STRING" id="31234.E3MNH0"/>
<reference evidence="2" key="1">
    <citation type="submission" date="2007-07" db="EMBL/GenBank/DDBJ databases">
        <title>PCAP assembly of the Caenorhabditis remanei genome.</title>
        <authorList>
            <consortium name="The Caenorhabditis remanei Sequencing Consortium"/>
            <person name="Wilson R.K."/>
        </authorList>
    </citation>
    <scope>NUCLEOTIDE SEQUENCE [LARGE SCALE GENOMIC DNA]</scope>
    <source>
        <strain evidence="2">PB4641</strain>
    </source>
</reference>
<protein>
    <submittedName>
        <fullName evidence="2">Uncharacterized protein</fullName>
    </submittedName>
</protein>
<evidence type="ECO:0000313" key="3">
    <source>
        <dbReference type="Proteomes" id="UP000008281"/>
    </source>
</evidence>
<sequence>MEDDDDGGEIEDDDDDEVEDDGEEEDDEDEDDDDDDEEGGFGGKSSANIFGEDDGSSDEEMRANDYEMAVDKFAEMLEDLEEERQEGWKEERNQEKRWWIQARRCQKVQKTLMFPIKLW</sequence>
<evidence type="ECO:0000256" key="1">
    <source>
        <dbReference type="SAM" id="MobiDB-lite"/>
    </source>
</evidence>
<accession>E3MNH0</accession>
<organism evidence="3">
    <name type="scientific">Caenorhabditis remanei</name>
    <name type="common">Caenorhabditis vulgaris</name>
    <dbReference type="NCBI Taxonomy" id="31234"/>
    <lineage>
        <taxon>Eukaryota</taxon>
        <taxon>Metazoa</taxon>
        <taxon>Ecdysozoa</taxon>
        <taxon>Nematoda</taxon>
        <taxon>Chromadorea</taxon>
        <taxon>Rhabditida</taxon>
        <taxon>Rhabditina</taxon>
        <taxon>Rhabditomorpha</taxon>
        <taxon>Rhabditoidea</taxon>
        <taxon>Rhabditidae</taxon>
        <taxon>Peloderinae</taxon>
        <taxon>Caenorhabditis</taxon>
    </lineage>
</organism>
<dbReference type="eggNOG" id="KOG2038">
    <property type="taxonomic scope" value="Eukaryota"/>
</dbReference>
<dbReference type="EMBL" id="DS268459">
    <property type="protein sequence ID" value="EFP05948.1"/>
    <property type="molecule type" value="Genomic_DNA"/>
</dbReference>
<feature type="region of interest" description="Disordered" evidence="1">
    <location>
        <begin position="1"/>
        <end position="63"/>
    </location>
</feature>
<dbReference type="AlphaFoldDB" id="E3MNH0"/>
<dbReference type="Proteomes" id="UP000008281">
    <property type="component" value="Unassembled WGS sequence"/>
</dbReference>
<feature type="compositionally biased region" description="Acidic residues" evidence="1">
    <location>
        <begin position="1"/>
        <end position="39"/>
    </location>
</feature>
<name>E3MNH0_CAERE</name>
<keyword evidence="3" id="KW-1185">Reference proteome</keyword>
<gene>
    <name evidence="2" type="ORF">CRE_05012</name>
</gene>
<proteinExistence type="predicted"/>